<protein>
    <submittedName>
        <fullName evidence="2">Uncharacterized protein</fullName>
    </submittedName>
</protein>
<name>S3NIR7_9GAMM</name>
<comment type="caution">
    <text evidence="2">The sequence shown here is derived from an EMBL/GenBank/DDBJ whole genome shotgun (WGS) entry which is preliminary data.</text>
</comment>
<dbReference type="AlphaFoldDB" id="S3NIR7"/>
<reference evidence="2 3" key="1">
    <citation type="submission" date="2013-06" db="EMBL/GenBank/DDBJ databases">
        <title>The Genome Sequence of Acinetobacter rudis CIP 110305.</title>
        <authorList>
            <consortium name="The Broad Institute Genome Sequencing Platform"/>
            <consortium name="The Broad Institute Genome Sequencing Center for Infectious Disease"/>
            <person name="Cerqueira G."/>
            <person name="Feldgarden M."/>
            <person name="Courvalin P."/>
            <person name="Perichon B."/>
            <person name="Grillot-Courvalin C."/>
            <person name="Clermont D."/>
            <person name="Rocha E."/>
            <person name="Yoon E.-J."/>
            <person name="Nemec A."/>
            <person name="Young S.K."/>
            <person name="Zeng Q."/>
            <person name="Gargeya S."/>
            <person name="Fitzgerald M."/>
            <person name="Abouelleil A."/>
            <person name="Alvarado L."/>
            <person name="Berlin A.M."/>
            <person name="Chapman S.B."/>
            <person name="Dewar J."/>
            <person name="Goldberg J."/>
            <person name="Griggs A."/>
            <person name="Gujja S."/>
            <person name="Hansen M."/>
            <person name="Howarth C."/>
            <person name="Imamovic A."/>
            <person name="Larimer J."/>
            <person name="McCowan C."/>
            <person name="Murphy C."/>
            <person name="Pearson M."/>
            <person name="Priest M."/>
            <person name="Roberts A."/>
            <person name="Saif S."/>
            <person name="Shea T."/>
            <person name="Sykes S."/>
            <person name="Wortman J."/>
            <person name="Nusbaum C."/>
            <person name="Birren B."/>
        </authorList>
    </citation>
    <scope>NUCLEOTIDE SEQUENCE [LARGE SCALE GENOMIC DNA]</scope>
    <source>
        <strain evidence="2 3">CIP 110305</strain>
    </source>
</reference>
<dbReference type="STRING" id="632955.GCA_000829675_02110"/>
<keyword evidence="1" id="KW-0732">Signal</keyword>
<evidence type="ECO:0000256" key="1">
    <source>
        <dbReference type="SAM" id="SignalP"/>
    </source>
</evidence>
<dbReference type="EMBL" id="ATGI01000006">
    <property type="protein sequence ID" value="EPF79955.1"/>
    <property type="molecule type" value="Genomic_DNA"/>
</dbReference>
<dbReference type="Proteomes" id="UP000014568">
    <property type="component" value="Unassembled WGS sequence"/>
</dbReference>
<evidence type="ECO:0000313" key="2">
    <source>
        <dbReference type="EMBL" id="EPF79955.1"/>
    </source>
</evidence>
<sequence>MYYLKITLLLTILLATTICRATYADVADSAKRVIFDFNTQAAEDILDIAYDTQEKDYSVLNSPVYRNDRIRIFSYTAYDMNEMNTRLKSGNLDLESLSGSLYISFGYGLEFRLNNFNKIGYEYLSTFPYDRGQLIRFFWVHIW</sequence>
<feature type="chain" id="PRO_5004512409" evidence="1">
    <location>
        <begin position="22"/>
        <end position="143"/>
    </location>
</feature>
<feature type="signal peptide" evidence="1">
    <location>
        <begin position="1"/>
        <end position="21"/>
    </location>
</feature>
<accession>S3NIR7</accession>
<proteinExistence type="predicted"/>
<dbReference type="HOGENOM" id="CLU_149780_0_0_6"/>
<keyword evidence="3" id="KW-1185">Reference proteome</keyword>
<evidence type="ECO:0000313" key="3">
    <source>
        <dbReference type="Proteomes" id="UP000014568"/>
    </source>
</evidence>
<dbReference type="eggNOG" id="ENOG5031RD3">
    <property type="taxonomic scope" value="Bacteria"/>
</dbReference>
<organism evidence="2 3">
    <name type="scientific">Acinetobacter rudis CIP 110305</name>
    <dbReference type="NCBI Taxonomy" id="421052"/>
    <lineage>
        <taxon>Bacteria</taxon>
        <taxon>Pseudomonadati</taxon>
        <taxon>Pseudomonadota</taxon>
        <taxon>Gammaproteobacteria</taxon>
        <taxon>Moraxellales</taxon>
        <taxon>Moraxellaceae</taxon>
        <taxon>Acinetobacter</taxon>
    </lineage>
</organism>
<gene>
    <name evidence="2" type="ORF">F945_00846</name>
</gene>
<dbReference type="PATRIC" id="fig|421052.3.peg.838"/>